<reference evidence="10 11" key="1">
    <citation type="journal article" date="2013" name="PLoS Genet.">
        <title>Distinctive expansion of potential virulence genes in the genome of the oomycete fish pathogen Saprolegnia parasitica.</title>
        <authorList>
            <person name="Jiang R.H."/>
            <person name="de Bruijn I."/>
            <person name="Haas B.J."/>
            <person name="Belmonte R."/>
            <person name="Lobach L."/>
            <person name="Christie J."/>
            <person name="van den Ackerveken G."/>
            <person name="Bottin A."/>
            <person name="Bulone V."/>
            <person name="Diaz-Moreno S.M."/>
            <person name="Dumas B."/>
            <person name="Fan L."/>
            <person name="Gaulin E."/>
            <person name="Govers F."/>
            <person name="Grenville-Briggs L.J."/>
            <person name="Horner N.R."/>
            <person name="Levin J.Z."/>
            <person name="Mammella M."/>
            <person name="Meijer H.J."/>
            <person name="Morris P."/>
            <person name="Nusbaum C."/>
            <person name="Oome S."/>
            <person name="Phillips A.J."/>
            <person name="van Rooyen D."/>
            <person name="Rzeszutek E."/>
            <person name="Saraiva M."/>
            <person name="Secombes C.J."/>
            <person name="Seidl M.F."/>
            <person name="Snel B."/>
            <person name="Stassen J.H."/>
            <person name="Sykes S."/>
            <person name="Tripathy S."/>
            <person name="van den Berg H."/>
            <person name="Vega-Arreguin J.C."/>
            <person name="Wawra S."/>
            <person name="Young S.K."/>
            <person name="Zeng Q."/>
            <person name="Dieguez-Uribeondo J."/>
            <person name="Russ C."/>
            <person name="Tyler B.M."/>
            <person name="van West P."/>
        </authorList>
    </citation>
    <scope>NUCLEOTIDE SEQUENCE [LARGE SCALE GENOMIC DNA]</scope>
    <source>
        <strain evidence="10 11">CBS 223.65</strain>
    </source>
</reference>
<feature type="compositionally biased region" description="Polar residues" evidence="8">
    <location>
        <begin position="561"/>
        <end position="570"/>
    </location>
</feature>
<evidence type="ECO:0000256" key="8">
    <source>
        <dbReference type="SAM" id="MobiDB-lite"/>
    </source>
</evidence>
<name>A0A067CS32_SAPPC</name>
<keyword evidence="6" id="KW-0508">mRNA splicing</keyword>
<dbReference type="GO" id="GO:0000350">
    <property type="term" value="P:generation of catalytic spliceosome for second transesterification step"/>
    <property type="evidence" value="ECO:0007669"/>
    <property type="project" value="TreeGrafter"/>
</dbReference>
<dbReference type="STRING" id="695850.A0A067CS32"/>
<dbReference type="SMART" id="SM00500">
    <property type="entry name" value="SFM"/>
    <property type="match status" value="1"/>
</dbReference>
<feature type="region of interest" description="Disordered" evidence="8">
    <location>
        <begin position="158"/>
        <end position="180"/>
    </location>
</feature>
<dbReference type="RefSeq" id="XP_012195763.1">
    <property type="nucleotide sequence ID" value="XM_012340373.1"/>
</dbReference>
<dbReference type="SUPFAM" id="SSF47938">
    <property type="entry name" value="Functional domain of the splicing factor Prp18"/>
    <property type="match status" value="1"/>
</dbReference>
<organism evidence="10 11">
    <name type="scientific">Saprolegnia parasitica (strain CBS 223.65)</name>
    <dbReference type="NCBI Taxonomy" id="695850"/>
    <lineage>
        <taxon>Eukaryota</taxon>
        <taxon>Sar</taxon>
        <taxon>Stramenopiles</taxon>
        <taxon>Oomycota</taxon>
        <taxon>Saprolegniomycetes</taxon>
        <taxon>Saprolegniales</taxon>
        <taxon>Saprolegniaceae</taxon>
        <taxon>Saprolegnia</taxon>
    </lineage>
</organism>
<dbReference type="Gene3D" id="1.20.940.10">
    <property type="entry name" value="Functional domain of the splicing factor Prp18"/>
    <property type="match status" value="1"/>
</dbReference>
<dbReference type="OrthoDB" id="10261918at2759"/>
<dbReference type="PANTHER" id="PTHR13007:SF19">
    <property type="entry name" value="PRE-MRNA-SPLICING FACTOR 18"/>
    <property type="match status" value="1"/>
</dbReference>
<comment type="similarity">
    <text evidence="2">Belongs to the PRP18 family.</text>
</comment>
<evidence type="ECO:0000259" key="9">
    <source>
        <dbReference type="SMART" id="SM00500"/>
    </source>
</evidence>
<dbReference type="InterPro" id="IPR014906">
    <property type="entry name" value="PRP4-like"/>
</dbReference>
<dbReference type="SUPFAM" id="SSF158230">
    <property type="entry name" value="PRP4-like"/>
    <property type="match status" value="1"/>
</dbReference>
<feature type="region of interest" description="Disordered" evidence="8">
    <location>
        <begin position="429"/>
        <end position="451"/>
    </location>
</feature>
<evidence type="ECO:0000256" key="3">
    <source>
        <dbReference type="ARBA" id="ARBA00018242"/>
    </source>
</evidence>
<proteinExistence type="inferred from homology"/>
<dbReference type="GeneID" id="24142468"/>
<evidence type="ECO:0000256" key="1">
    <source>
        <dbReference type="ARBA" id="ARBA00004123"/>
    </source>
</evidence>
<evidence type="ECO:0000256" key="2">
    <source>
        <dbReference type="ARBA" id="ARBA00008137"/>
    </source>
</evidence>
<dbReference type="AlphaFoldDB" id="A0A067CS32"/>
<comment type="subcellular location">
    <subcellularLocation>
        <location evidence="1">Nucleus</location>
    </subcellularLocation>
</comment>
<gene>
    <name evidence="10" type="ORF">SPRG_22085</name>
</gene>
<feature type="region of interest" description="Disordered" evidence="8">
    <location>
        <begin position="542"/>
        <end position="570"/>
    </location>
</feature>
<dbReference type="EMBL" id="KK583192">
    <property type="protein sequence ID" value="KDO33519.1"/>
    <property type="molecule type" value="Genomic_DNA"/>
</dbReference>
<dbReference type="PANTHER" id="PTHR13007">
    <property type="entry name" value="PRE-MRNA SPLICING FACTOR-RELATED"/>
    <property type="match status" value="1"/>
</dbReference>
<dbReference type="VEuPathDB" id="FungiDB:SPRG_22085"/>
<dbReference type="Proteomes" id="UP000030745">
    <property type="component" value="Unassembled WGS sequence"/>
</dbReference>
<evidence type="ECO:0000256" key="6">
    <source>
        <dbReference type="ARBA" id="ARBA00023187"/>
    </source>
</evidence>
<dbReference type="GO" id="GO:0071021">
    <property type="term" value="C:U2-type post-spliceosomal complex"/>
    <property type="evidence" value="ECO:0007669"/>
    <property type="project" value="TreeGrafter"/>
</dbReference>
<evidence type="ECO:0000313" key="10">
    <source>
        <dbReference type="EMBL" id="KDO33519.1"/>
    </source>
</evidence>
<dbReference type="Gene3D" id="4.10.280.110">
    <property type="entry name" value="Pre-mRNA processing factor 4 domain"/>
    <property type="match status" value="1"/>
</dbReference>
<feature type="compositionally biased region" description="Basic and acidic residues" evidence="8">
    <location>
        <begin position="48"/>
        <end position="70"/>
    </location>
</feature>
<evidence type="ECO:0000256" key="4">
    <source>
        <dbReference type="ARBA" id="ARBA00022664"/>
    </source>
</evidence>
<feature type="compositionally biased region" description="Basic and acidic residues" evidence="8">
    <location>
        <begin position="171"/>
        <end position="180"/>
    </location>
</feature>
<dbReference type="GO" id="GO:0005682">
    <property type="term" value="C:U5 snRNP"/>
    <property type="evidence" value="ECO:0007669"/>
    <property type="project" value="TreeGrafter"/>
</dbReference>
<sequence>MDQMKAMMAKLKRQREEEKMTALKVSGEPAAKKKYMRRGEIEAALEEEERRAREAVEAEAAKKREAEERAAAQAAVQASTTEAKSAPVQERATETSAEDGQLHFTLAETKKRLRQLGHPITLFGETDEARARRLEALIHSNEGGEMDLNQAGYIDAQEAEEDKEDDEYDHDGDAAKDHASESDERKIYRFFKEMLGRWEEALAARPESVKRSAQGKIATRTMKQCKDYIRPLFRLCKSNTVPDDILKNLVDIVGFCKAGEFVSANDSYIKLAIGNAAWPIGVTMVGIHERTGREKINSNKQAHVMNNELQRKYLTSVKRLITFAQSIADVLPSKKKRFGPAFCTGKEEEPSPFAYTLRSSFERQRHSNGTFSHAARDAPSPKPAFESEYMPALPGVVTTSQLKAIEAERHAMHNKFKTRQPRTKRVDVRVGAGPGSYNVERDTNPTRVSAPCSFSKEKRLDVLGFATQRGWVSASPGPKYLPTNESLASSVHDQKHDRRALLSKARARNDALLKEASASLQPSYKEFERSFERLHHALSASAINSPHRGRVPSPVDIKQSGPGSYDTTAFSAKRSNKRGTFGTAKNPDLLSSLIAAGHAASTPTGPGDYTPQALDSFQSRTFNARGGYVPQRTDVQTNLDTLAMKVPPNTSLLLSCVPSKNGHAPAKALWKAMMTSPDPRVLGYDT</sequence>
<feature type="region of interest" description="Disordered" evidence="8">
    <location>
        <begin position="1"/>
        <end position="100"/>
    </location>
</feature>
<dbReference type="GO" id="GO:0046540">
    <property type="term" value="C:U4/U6 x U5 tri-snRNP complex"/>
    <property type="evidence" value="ECO:0007669"/>
    <property type="project" value="TreeGrafter"/>
</dbReference>
<protein>
    <recommendedName>
        <fullName evidence="3">Pre-mRNA-splicing factor 18</fullName>
    </recommendedName>
</protein>
<keyword evidence="4" id="KW-0507">mRNA processing</keyword>
<feature type="compositionally biased region" description="Acidic residues" evidence="8">
    <location>
        <begin position="158"/>
        <end position="170"/>
    </location>
</feature>
<dbReference type="KEGG" id="spar:SPRG_22085"/>
<evidence type="ECO:0000256" key="5">
    <source>
        <dbReference type="ARBA" id="ARBA00022728"/>
    </source>
</evidence>
<dbReference type="InterPro" id="IPR039979">
    <property type="entry name" value="PRPF18"/>
</dbReference>
<accession>A0A067CS32</accession>
<evidence type="ECO:0000313" key="11">
    <source>
        <dbReference type="Proteomes" id="UP000030745"/>
    </source>
</evidence>
<feature type="domain" description="Pre-mRNA processing factor 4 (PRP4)-like" evidence="9">
    <location>
        <begin position="104"/>
        <end position="150"/>
    </location>
</feature>
<dbReference type="InterPro" id="IPR004098">
    <property type="entry name" value="Prp18"/>
</dbReference>
<keyword evidence="7" id="KW-0539">Nucleus</keyword>
<dbReference type="InterPro" id="IPR036285">
    <property type="entry name" value="PRP4-like_sf"/>
</dbReference>
<dbReference type="Pfam" id="PF02840">
    <property type="entry name" value="Prp18"/>
    <property type="match status" value="1"/>
</dbReference>
<keyword evidence="11" id="KW-1185">Reference proteome</keyword>
<keyword evidence="5" id="KW-0747">Spliceosome</keyword>
<dbReference type="Pfam" id="PF08799">
    <property type="entry name" value="PRP4"/>
    <property type="match status" value="1"/>
</dbReference>
<evidence type="ECO:0000256" key="7">
    <source>
        <dbReference type="ARBA" id="ARBA00023242"/>
    </source>
</evidence>